<sequence length="528" mass="58766">MASFQGADVSNQTGIKVSANLANVWQDAVSPQSKVRMIKVSIVNEALEEDGIFQRSGSFDDDFKLVHDNMKENVPAYYAYRMDSKNAFASREWVFLCFVPDTAPVRQKMIYAATRATLTKELGDSHFTDNIYGTSMNDFTLEGYKRHRASLSAPKPLTDRERQLAEIRENEKVLIESMKGASQRKAHAPGMNFPLTDEAVEALKKLVISVAAPPEPATMIVKKKVIRRVTVPKKKTAKALSSPASTPLPASPVVSRTNTSTEEDAEKKKEDKEEKDEEETNVKEDEWDDDEEAEAKSPVKKEEEEKEAEEPKKTEEEDQATVSAVEEEEEEETEEIEVEEEVEEEVPAPVAEPKKVERTINFVKLAIDQQNERIELVGESMIQAKELVKNIDEDAPRFTFFAYEHTHQGKEHDSLGKSKIRERMLYSSCRAGVLEAAKSEAGLEVDKKLETTDVSDLTESFVREELHSHYETASSPSSLRSGSSSSNNSPRVGGMGFGGIPLPAATSTLGNGGRTFNKPVRPGARKVM</sequence>
<dbReference type="CDD" id="cd11285">
    <property type="entry name" value="ADF_Twf-N_like"/>
    <property type="match status" value="1"/>
</dbReference>
<evidence type="ECO:0000256" key="6">
    <source>
        <dbReference type="ARBA" id="ARBA00023203"/>
    </source>
</evidence>
<dbReference type="InterPro" id="IPR028458">
    <property type="entry name" value="Twinfilin"/>
</dbReference>
<dbReference type="FunFam" id="3.40.20.10:FF:000007">
    <property type="entry name" value="Twinfilin-1 isoform 1"/>
    <property type="match status" value="1"/>
</dbReference>
<dbReference type="GO" id="GO:0051016">
    <property type="term" value="P:barbed-end actin filament capping"/>
    <property type="evidence" value="ECO:0007669"/>
    <property type="project" value="TreeGrafter"/>
</dbReference>
<gene>
    <name evidence="13" type="primary">TWF1</name>
    <name evidence="13" type="ORF">DFQ27_001801</name>
</gene>
<evidence type="ECO:0000256" key="5">
    <source>
        <dbReference type="ARBA" id="ARBA00022737"/>
    </source>
</evidence>
<keyword evidence="6" id="KW-0009">Actin-binding</keyword>
<dbReference type="PANTHER" id="PTHR13759:SF1">
    <property type="entry name" value="TWINFILIN"/>
    <property type="match status" value="1"/>
</dbReference>
<dbReference type="Gene3D" id="3.40.20.10">
    <property type="entry name" value="Severin"/>
    <property type="match status" value="2"/>
</dbReference>
<keyword evidence="4" id="KW-0963">Cytoplasm</keyword>
<feature type="compositionally biased region" description="Acidic residues" evidence="11">
    <location>
        <begin position="325"/>
        <end position="346"/>
    </location>
</feature>
<evidence type="ECO:0000256" key="11">
    <source>
        <dbReference type="SAM" id="MobiDB-lite"/>
    </source>
</evidence>
<feature type="region of interest" description="Disordered" evidence="11">
    <location>
        <begin position="234"/>
        <end position="351"/>
    </location>
</feature>
<feature type="compositionally biased region" description="Low complexity" evidence="11">
    <location>
        <begin position="474"/>
        <end position="491"/>
    </location>
</feature>
<evidence type="ECO:0000256" key="8">
    <source>
        <dbReference type="ARBA" id="ARBA00038532"/>
    </source>
</evidence>
<dbReference type="PANTHER" id="PTHR13759">
    <property type="entry name" value="TWINFILIN"/>
    <property type="match status" value="1"/>
</dbReference>
<dbReference type="Pfam" id="PF00241">
    <property type="entry name" value="Cofilin_ADF"/>
    <property type="match status" value="2"/>
</dbReference>
<feature type="region of interest" description="Disordered" evidence="11">
    <location>
        <begin position="467"/>
        <end position="528"/>
    </location>
</feature>
<dbReference type="InterPro" id="IPR002108">
    <property type="entry name" value="ADF-H"/>
</dbReference>
<feature type="compositionally biased region" description="Acidic residues" evidence="11">
    <location>
        <begin position="273"/>
        <end position="293"/>
    </location>
</feature>
<dbReference type="GO" id="GO:0030042">
    <property type="term" value="P:actin filament depolymerization"/>
    <property type="evidence" value="ECO:0007669"/>
    <property type="project" value="TreeGrafter"/>
</dbReference>
<comment type="subcellular location">
    <subcellularLocation>
        <location evidence="2">Cytoplasm</location>
        <location evidence="2">Cell cortex</location>
    </subcellularLocation>
    <subcellularLocation>
        <location evidence="1">Cytoplasm</location>
        <location evidence="1">Cytoskeleton</location>
    </subcellularLocation>
</comment>
<evidence type="ECO:0000256" key="1">
    <source>
        <dbReference type="ARBA" id="ARBA00004245"/>
    </source>
</evidence>
<comment type="subunit">
    <text evidence="8">Interacts with G-actin; ADP-actin form.</text>
</comment>
<dbReference type="GO" id="GO:0005884">
    <property type="term" value="C:actin filament"/>
    <property type="evidence" value="ECO:0007669"/>
    <property type="project" value="TreeGrafter"/>
</dbReference>
<evidence type="ECO:0000256" key="4">
    <source>
        <dbReference type="ARBA" id="ARBA00022490"/>
    </source>
</evidence>
<comment type="function">
    <text evidence="9">Actin-binding protein involved in motile and morphological processes. Inhibits actin polymerization, likely by sequestering G-actin.</text>
</comment>
<feature type="compositionally biased region" description="Basic and acidic residues" evidence="11">
    <location>
        <begin position="294"/>
        <end position="315"/>
    </location>
</feature>
<dbReference type="SMART" id="SM00102">
    <property type="entry name" value="ADF"/>
    <property type="match status" value="2"/>
</dbReference>
<keyword evidence="7" id="KW-0206">Cytoskeleton</keyword>
<dbReference type="AlphaFoldDB" id="A0A9P6QB19"/>
<feature type="domain" description="ADF-H" evidence="12">
    <location>
        <begin position="14"/>
        <end position="149"/>
    </location>
</feature>
<feature type="compositionally biased region" description="Low complexity" evidence="11">
    <location>
        <begin position="238"/>
        <end position="252"/>
    </location>
</feature>
<dbReference type="EMBL" id="JAAAJB010000163">
    <property type="protein sequence ID" value="KAG0263342.1"/>
    <property type="molecule type" value="Genomic_DNA"/>
</dbReference>
<evidence type="ECO:0000256" key="7">
    <source>
        <dbReference type="ARBA" id="ARBA00023212"/>
    </source>
</evidence>
<dbReference type="Proteomes" id="UP000807716">
    <property type="component" value="Unassembled WGS sequence"/>
</dbReference>
<comment type="caution">
    <text evidence="13">The sequence shown here is derived from an EMBL/GenBank/DDBJ whole genome shotgun (WGS) entry which is preliminary data.</text>
</comment>
<dbReference type="OrthoDB" id="10006997at2759"/>
<dbReference type="GO" id="GO:0051015">
    <property type="term" value="F:actin filament binding"/>
    <property type="evidence" value="ECO:0007669"/>
    <property type="project" value="TreeGrafter"/>
</dbReference>
<dbReference type="PROSITE" id="PS51263">
    <property type="entry name" value="ADF_H"/>
    <property type="match status" value="2"/>
</dbReference>
<reference evidence="13" key="1">
    <citation type="journal article" date="2020" name="Fungal Divers.">
        <title>Resolving the Mortierellaceae phylogeny through synthesis of multi-gene phylogenetics and phylogenomics.</title>
        <authorList>
            <person name="Vandepol N."/>
            <person name="Liber J."/>
            <person name="Desiro A."/>
            <person name="Na H."/>
            <person name="Kennedy M."/>
            <person name="Barry K."/>
            <person name="Grigoriev I.V."/>
            <person name="Miller A.N."/>
            <person name="O'Donnell K."/>
            <person name="Stajich J.E."/>
            <person name="Bonito G."/>
        </authorList>
    </citation>
    <scope>NUCLEOTIDE SEQUENCE</scope>
    <source>
        <strain evidence="13">BC1065</strain>
    </source>
</reference>
<accession>A0A9P6QB19</accession>
<comment type="similarity">
    <text evidence="3">Belongs to the actin-binding proteins ADF family. Twinfilin subfamily.</text>
</comment>
<evidence type="ECO:0000313" key="14">
    <source>
        <dbReference type="Proteomes" id="UP000807716"/>
    </source>
</evidence>
<evidence type="ECO:0000256" key="3">
    <source>
        <dbReference type="ARBA" id="ARBA00009557"/>
    </source>
</evidence>
<evidence type="ECO:0000256" key="10">
    <source>
        <dbReference type="ARBA" id="ARBA00069496"/>
    </source>
</evidence>
<protein>
    <recommendedName>
        <fullName evidence="10">Twinfilin</fullName>
    </recommendedName>
</protein>
<name>A0A9P6QB19_9FUNG</name>
<keyword evidence="14" id="KW-1185">Reference proteome</keyword>
<keyword evidence="5" id="KW-0677">Repeat</keyword>
<dbReference type="FunFam" id="3.40.20.10:FF:000042">
    <property type="entry name" value="Actin depolymerizing protein"/>
    <property type="match status" value="1"/>
</dbReference>
<dbReference type="InterPro" id="IPR029006">
    <property type="entry name" value="ADF-H/Gelsolin-like_dom_sf"/>
</dbReference>
<evidence type="ECO:0000313" key="13">
    <source>
        <dbReference type="EMBL" id="KAG0263342.1"/>
    </source>
</evidence>
<evidence type="ECO:0000256" key="9">
    <source>
        <dbReference type="ARBA" id="ARBA00056419"/>
    </source>
</evidence>
<proteinExistence type="inferred from homology"/>
<organism evidence="13 14">
    <name type="scientific">Actinomortierella ambigua</name>
    <dbReference type="NCBI Taxonomy" id="1343610"/>
    <lineage>
        <taxon>Eukaryota</taxon>
        <taxon>Fungi</taxon>
        <taxon>Fungi incertae sedis</taxon>
        <taxon>Mucoromycota</taxon>
        <taxon>Mortierellomycotina</taxon>
        <taxon>Mortierellomycetes</taxon>
        <taxon>Mortierellales</taxon>
        <taxon>Mortierellaceae</taxon>
        <taxon>Actinomortierella</taxon>
    </lineage>
</organism>
<evidence type="ECO:0000256" key="2">
    <source>
        <dbReference type="ARBA" id="ARBA00004544"/>
    </source>
</evidence>
<dbReference type="SUPFAM" id="SSF55753">
    <property type="entry name" value="Actin depolymerizing proteins"/>
    <property type="match status" value="2"/>
</dbReference>
<feature type="domain" description="ADF-H" evidence="12">
    <location>
        <begin position="335"/>
        <end position="467"/>
    </location>
</feature>
<evidence type="ECO:0000259" key="12">
    <source>
        <dbReference type="PROSITE" id="PS51263"/>
    </source>
</evidence>
<dbReference type="GO" id="GO:0003785">
    <property type="term" value="F:actin monomer binding"/>
    <property type="evidence" value="ECO:0007669"/>
    <property type="project" value="TreeGrafter"/>
</dbReference>
<dbReference type="GO" id="GO:0005938">
    <property type="term" value="C:cell cortex"/>
    <property type="evidence" value="ECO:0007669"/>
    <property type="project" value="UniProtKB-SubCell"/>
</dbReference>